<evidence type="ECO:0000313" key="1">
    <source>
        <dbReference type="EMBL" id="MDQ0286805.1"/>
    </source>
</evidence>
<organism evidence="1 2">
    <name type="scientific">Desulfofundulus luciae</name>
    <dbReference type="NCBI Taxonomy" id="74702"/>
    <lineage>
        <taxon>Bacteria</taxon>
        <taxon>Bacillati</taxon>
        <taxon>Bacillota</taxon>
        <taxon>Clostridia</taxon>
        <taxon>Eubacteriales</taxon>
        <taxon>Peptococcaceae</taxon>
        <taxon>Desulfofundulus</taxon>
    </lineage>
</organism>
<dbReference type="EMBL" id="JAUSUX010000014">
    <property type="protein sequence ID" value="MDQ0286805.1"/>
    <property type="molecule type" value="Genomic_DNA"/>
</dbReference>
<keyword evidence="2" id="KW-1185">Reference proteome</keyword>
<name>A0ABU0B255_9FIRM</name>
<comment type="caution">
    <text evidence="1">The sequence shown here is derived from an EMBL/GenBank/DDBJ whole genome shotgun (WGS) entry which is preliminary data.</text>
</comment>
<gene>
    <name evidence="1" type="ORF">J2Z49_001922</name>
</gene>
<reference evidence="1 2" key="1">
    <citation type="submission" date="2023-07" db="EMBL/GenBank/DDBJ databases">
        <title>Genomic Encyclopedia of Type Strains, Phase IV (KMG-IV): sequencing the most valuable type-strain genomes for metagenomic binning, comparative biology and taxonomic classification.</title>
        <authorList>
            <person name="Goeker M."/>
        </authorList>
    </citation>
    <scope>NUCLEOTIDE SEQUENCE [LARGE SCALE GENOMIC DNA]</scope>
    <source>
        <strain evidence="1 2">DSM 12396</strain>
    </source>
</reference>
<accession>A0ABU0B255</accession>
<evidence type="ECO:0008006" key="3">
    <source>
        <dbReference type="Google" id="ProtNLM"/>
    </source>
</evidence>
<evidence type="ECO:0000313" key="2">
    <source>
        <dbReference type="Proteomes" id="UP001225644"/>
    </source>
</evidence>
<sequence length="185" mass="20407">MYSPVPEFATHFGVGIMVVTADGKIIFCERGPTAVDAFVFFPSVAEGSSRPVDAGPNGGPDPYRTAVRGLAEELDLEISPDHVKSLSFGANAVLCEYALCGVVYVEQTEEEILSPRRLQYTAPAPLLSLRELRHLQKLLLFFPGLRVGELRLLPGWPARWSWDLPREQGSSKSPRPDQREAQCLV</sequence>
<protein>
    <recommendedName>
        <fullName evidence="3">Nudix hydrolase domain-containing protein</fullName>
    </recommendedName>
</protein>
<proteinExistence type="predicted"/>
<dbReference type="Proteomes" id="UP001225644">
    <property type="component" value="Unassembled WGS sequence"/>
</dbReference>